<keyword evidence="2" id="KW-0472">Membrane</keyword>
<dbReference type="AlphaFoldDB" id="A0A9E8ZBE7"/>
<keyword evidence="2" id="KW-0812">Transmembrane</keyword>
<dbReference type="PANTHER" id="PTHR33787">
    <property type="match status" value="1"/>
</dbReference>
<keyword evidence="4" id="KW-1185">Reference proteome</keyword>
<dbReference type="KEGG" id="tsin:OXH18_21500"/>
<feature type="transmembrane region" description="Helical" evidence="2">
    <location>
        <begin position="28"/>
        <end position="49"/>
    </location>
</feature>
<organism evidence="3 4">
    <name type="scientific">Thermocoleostomius sinensis A174</name>
    <dbReference type="NCBI Taxonomy" id="2016057"/>
    <lineage>
        <taxon>Bacteria</taxon>
        <taxon>Bacillati</taxon>
        <taxon>Cyanobacteriota</taxon>
        <taxon>Cyanophyceae</taxon>
        <taxon>Oculatellales</taxon>
        <taxon>Oculatellaceae</taxon>
        <taxon>Thermocoleostomius</taxon>
    </lineage>
</organism>
<evidence type="ECO:0000256" key="1">
    <source>
        <dbReference type="ARBA" id="ARBA00009846"/>
    </source>
</evidence>
<comment type="similarity">
    <text evidence="1">Belongs to the ycf20 family.</text>
</comment>
<protein>
    <submittedName>
        <fullName evidence="3">DUF565 domain-containing protein</fullName>
    </submittedName>
</protein>
<evidence type="ECO:0000313" key="4">
    <source>
        <dbReference type="Proteomes" id="UP001163152"/>
    </source>
</evidence>
<feature type="transmembrane region" description="Helical" evidence="2">
    <location>
        <begin position="55"/>
        <end position="75"/>
    </location>
</feature>
<proteinExistence type="inferred from homology"/>
<dbReference type="InterPro" id="IPR007572">
    <property type="entry name" value="Uncharacterised_Ycf20"/>
</dbReference>
<accession>A0A9E8ZBE7</accession>
<name>A0A9E8ZBE7_9CYAN</name>
<sequence length="127" mass="14174">MQNTRLSTLVDGLLGQFSRWLRNPWRRLSLMLISVLSGNFLATVLSTVAGQRAELDVVVSIFLVALTEVVSWAYYRGDASRAARRQRLIAQRENDAIAARPLILEFFNGVKLGAIYGFLVEAFKLGS</sequence>
<dbReference type="EMBL" id="CP113797">
    <property type="protein sequence ID" value="WAL59722.1"/>
    <property type="molecule type" value="Genomic_DNA"/>
</dbReference>
<gene>
    <name evidence="3" type="ORF">OXH18_21500</name>
</gene>
<evidence type="ECO:0000256" key="2">
    <source>
        <dbReference type="SAM" id="Phobius"/>
    </source>
</evidence>
<dbReference type="Proteomes" id="UP001163152">
    <property type="component" value="Chromosome"/>
</dbReference>
<keyword evidence="2" id="KW-1133">Transmembrane helix</keyword>
<dbReference type="Pfam" id="PF04483">
    <property type="entry name" value="DUF565"/>
    <property type="match status" value="1"/>
</dbReference>
<dbReference type="PANTHER" id="PTHR33787:SF5">
    <property type="entry name" value="YCF20-LIKE PROTEIN"/>
    <property type="match status" value="1"/>
</dbReference>
<reference evidence="3" key="1">
    <citation type="submission" date="2022-12" db="EMBL/GenBank/DDBJ databases">
        <title>Polyphasic identification of a Novel Hot-Spring Cyanobacterium Ocullathermofonsia sinensis gen nov. sp. nov. and Genomic Insights on its Adaptations to the Thermal Habitat.</title>
        <authorList>
            <person name="Daroch M."/>
            <person name="Tang J."/>
            <person name="Jiang Y."/>
        </authorList>
    </citation>
    <scope>NUCLEOTIDE SEQUENCE</scope>
    <source>
        <strain evidence="3">PKUAC-SCTA174</strain>
    </source>
</reference>
<dbReference type="RefSeq" id="WP_268609516.1">
    <property type="nucleotide sequence ID" value="NZ_CP113797.1"/>
</dbReference>
<evidence type="ECO:0000313" key="3">
    <source>
        <dbReference type="EMBL" id="WAL59722.1"/>
    </source>
</evidence>